<accession>A0A0E9UCD5</accession>
<reference evidence="1" key="2">
    <citation type="journal article" date="2015" name="Fish Shellfish Immunol.">
        <title>Early steps in the European eel (Anguilla anguilla)-Vibrio vulnificus interaction in the gills: Role of the RtxA13 toxin.</title>
        <authorList>
            <person name="Callol A."/>
            <person name="Pajuelo D."/>
            <person name="Ebbesson L."/>
            <person name="Teles M."/>
            <person name="MacKenzie S."/>
            <person name="Amaro C."/>
        </authorList>
    </citation>
    <scope>NUCLEOTIDE SEQUENCE</scope>
</reference>
<organism evidence="1">
    <name type="scientific">Anguilla anguilla</name>
    <name type="common">European freshwater eel</name>
    <name type="synonym">Muraena anguilla</name>
    <dbReference type="NCBI Taxonomy" id="7936"/>
    <lineage>
        <taxon>Eukaryota</taxon>
        <taxon>Metazoa</taxon>
        <taxon>Chordata</taxon>
        <taxon>Craniata</taxon>
        <taxon>Vertebrata</taxon>
        <taxon>Euteleostomi</taxon>
        <taxon>Actinopterygii</taxon>
        <taxon>Neopterygii</taxon>
        <taxon>Teleostei</taxon>
        <taxon>Anguilliformes</taxon>
        <taxon>Anguillidae</taxon>
        <taxon>Anguilla</taxon>
    </lineage>
</organism>
<sequence length="44" mass="4959">MENPDVKSSTFKISVMLLLSSKNRSADMHIKGRILMLISIIIIN</sequence>
<name>A0A0E9UCD5_ANGAN</name>
<reference evidence="1" key="1">
    <citation type="submission" date="2014-11" db="EMBL/GenBank/DDBJ databases">
        <authorList>
            <person name="Amaro Gonzalez C."/>
        </authorList>
    </citation>
    <scope>NUCLEOTIDE SEQUENCE</scope>
</reference>
<protein>
    <submittedName>
        <fullName evidence="1">Uncharacterized protein</fullName>
    </submittedName>
</protein>
<evidence type="ECO:0000313" key="1">
    <source>
        <dbReference type="EMBL" id="JAH63491.1"/>
    </source>
</evidence>
<dbReference type="EMBL" id="GBXM01045086">
    <property type="protein sequence ID" value="JAH63491.1"/>
    <property type="molecule type" value="Transcribed_RNA"/>
</dbReference>
<dbReference type="AlphaFoldDB" id="A0A0E9UCD5"/>
<proteinExistence type="predicted"/>